<comment type="caution">
    <text evidence="2">The sequence shown here is derived from an EMBL/GenBank/DDBJ whole genome shotgun (WGS) entry which is preliminary data.</text>
</comment>
<feature type="domain" description="GyrI-like small molecule binding" evidence="1">
    <location>
        <begin position="23"/>
        <end position="203"/>
    </location>
</feature>
<organism evidence="2 3">
    <name type="scientific">Pedobacter albus</name>
    <dbReference type="NCBI Taxonomy" id="3113905"/>
    <lineage>
        <taxon>Bacteria</taxon>
        <taxon>Pseudomonadati</taxon>
        <taxon>Bacteroidota</taxon>
        <taxon>Sphingobacteriia</taxon>
        <taxon>Sphingobacteriales</taxon>
        <taxon>Sphingobacteriaceae</taxon>
        <taxon>Pedobacter</taxon>
    </lineage>
</organism>
<sequence>MEKLELTKQDKAYYSAGSMPALKNLAACNYLSIAGKGDPEGRAFQLVLQALYSVAYSLKFSCKAQGNDFVVPKLEGMWNFEASKYKDISMADAPLKVPRSEWNYQMLIRMPDFVSPRDIDMAKLKVMAKKGLDLVKNVSYFQLPARTVVEMMHFGPFSTEPQSLLQLQQFIEARGLESDGLHHEVYLSNFNTVAPEKLKTILREPIKPVR</sequence>
<dbReference type="InterPro" id="IPR011256">
    <property type="entry name" value="Reg_factor_effector_dom_sf"/>
</dbReference>
<dbReference type="RefSeq" id="WP_330106370.1">
    <property type="nucleotide sequence ID" value="NZ_JAZDQT010000001.1"/>
</dbReference>
<evidence type="ECO:0000259" key="1">
    <source>
        <dbReference type="Pfam" id="PF06445"/>
    </source>
</evidence>
<accession>A0ABU7I3F7</accession>
<dbReference type="Proteomes" id="UP001336835">
    <property type="component" value="Unassembled WGS sequence"/>
</dbReference>
<dbReference type="InterPro" id="IPR029442">
    <property type="entry name" value="GyrI-like"/>
</dbReference>
<dbReference type="SUPFAM" id="SSF55136">
    <property type="entry name" value="Probable bacterial effector-binding domain"/>
    <property type="match status" value="1"/>
</dbReference>
<dbReference type="EMBL" id="JAZDQT010000001">
    <property type="protein sequence ID" value="MEE1943985.1"/>
    <property type="molecule type" value="Genomic_DNA"/>
</dbReference>
<reference evidence="2 3" key="1">
    <citation type="submission" date="2024-01" db="EMBL/GenBank/DDBJ databases">
        <title>Pedobacter sp. nov., isolated from fresh soil.</title>
        <authorList>
            <person name="Le N.T.T."/>
        </authorList>
    </citation>
    <scope>NUCLEOTIDE SEQUENCE [LARGE SCALE GENOMIC DNA]</scope>
    <source>
        <strain evidence="2 3">KR3-3</strain>
    </source>
</reference>
<proteinExistence type="predicted"/>
<protein>
    <submittedName>
        <fullName evidence="2">GyrI-like domain-containing protein</fullName>
    </submittedName>
</protein>
<keyword evidence="3" id="KW-1185">Reference proteome</keyword>
<evidence type="ECO:0000313" key="2">
    <source>
        <dbReference type="EMBL" id="MEE1943985.1"/>
    </source>
</evidence>
<dbReference type="Pfam" id="PF06445">
    <property type="entry name" value="GyrI-like"/>
    <property type="match status" value="1"/>
</dbReference>
<evidence type="ECO:0000313" key="3">
    <source>
        <dbReference type="Proteomes" id="UP001336835"/>
    </source>
</evidence>
<name>A0ABU7I3F7_9SPHI</name>
<gene>
    <name evidence="2" type="ORF">VRU48_02620</name>
</gene>
<dbReference type="Gene3D" id="3.20.80.10">
    <property type="entry name" value="Regulatory factor, effector binding domain"/>
    <property type="match status" value="1"/>
</dbReference>